<reference evidence="3" key="1">
    <citation type="submission" date="2017-02" db="EMBL/GenBank/DDBJ databases">
        <authorList>
            <person name="Varghese N."/>
            <person name="Submissions S."/>
        </authorList>
    </citation>
    <scope>NUCLEOTIDE SEQUENCE [LARGE SCALE GENOMIC DNA]</scope>
    <source>
        <strain evidence="3">ATCC 700200</strain>
    </source>
</reference>
<feature type="transmembrane region" description="Helical" evidence="1">
    <location>
        <begin position="131"/>
        <end position="152"/>
    </location>
</feature>
<dbReference type="RefSeq" id="WP_078811826.1">
    <property type="nucleotide sequence ID" value="NZ_FUYE01000002.1"/>
</dbReference>
<keyword evidence="3" id="KW-1185">Reference proteome</keyword>
<dbReference type="OrthoDB" id="2955631at2"/>
<dbReference type="Pfam" id="PF10011">
    <property type="entry name" value="DUF2254"/>
    <property type="match status" value="1"/>
</dbReference>
<feature type="transmembrane region" description="Helical" evidence="1">
    <location>
        <begin position="102"/>
        <end position="125"/>
    </location>
</feature>
<evidence type="ECO:0000256" key="1">
    <source>
        <dbReference type="SAM" id="Phobius"/>
    </source>
</evidence>
<keyword evidence="1" id="KW-0812">Transmembrane</keyword>
<feature type="transmembrane region" description="Helical" evidence="1">
    <location>
        <begin position="51"/>
        <end position="81"/>
    </location>
</feature>
<name>A0A1T4WUC2_9BACT</name>
<sequence>MLKWRYLLMQLRTRLWIKPALTGLAATVWIETAFIASNWRMRPPFEIDRELMLSLLQILASTMLTVAIFAVTAMVGAYASVTTTATPRASRLVMQDRSSQNTLAAFLSAFIYAIVALVALSAIPYGGLGRFFLFVGYVGIVVWVLVSFIRWVDQVSKLGRVHDTIQRVETAALEAFTDPILAGTLGGKPASLSTGDNHAKSLVIHTPKIGYLQFVDMEALQGVAEECKSTLRLEVRPGAFLDRCRPLLIVQGITSLDDELKERLVRAFTLGVERHVESDPRFGLVMLAEIADRALSPGINDPGTAIAVIGSQVRLLSQWADATRELDQAKVQFPKIEVPPLDAEDLLDDAFTPIARDGAAMFEVGMRLQKAFRSLQSLEHPLLAQAARHHAQLALHQALDKVPTGYHRDKLRAFAESSQRINNLGKL</sequence>
<organism evidence="2 3">
    <name type="scientific">Prosthecobacter debontii</name>
    <dbReference type="NCBI Taxonomy" id="48467"/>
    <lineage>
        <taxon>Bacteria</taxon>
        <taxon>Pseudomonadati</taxon>
        <taxon>Verrucomicrobiota</taxon>
        <taxon>Verrucomicrobiia</taxon>
        <taxon>Verrucomicrobiales</taxon>
        <taxon>Verrucomicrobiaceae</taxon>
        <taxon>Prosthecobacter</taxon>
    </lineage>
</organism>
<feature type="transmembrane region" description="Helical" evidence="1">
    <location>
        <begin position="20"/>
        <end position="39"/>
    </location>
</feature>
<evidence type="ECO:0000313" key="3">
    <source>
        <dbReference type="Proteomes" id="UP000190774"/>
    </source>
</evidence>
<gene>
    <name evidence="2" type="ORF">SAMN02745166_00599</name>
</gene>
<dbReference type="InterPro" id="IPR018723">
    <property type="entry name" value="DUF2254_membrane"/>
</dbReference>
<proteinExistence type="predicted"/>
<dbReference type="EMBL" id="FUYE01000002">
    <property type="protein sequence ID" value="SKA80231.1"/>
    <property type="molecule type" value="Genomic_DNA"/>
</dbReference>
<protein>
    <submittedName>
        <fullName evidence="2">Uncharacterized membrane protein</fullName>
    </submittedName>
</protein>
<dbReference type="AlphaFoldDB" id="A0A1T4WUC2"/>
<dbReference type="STRING" id="48467.SAMN02745166_00599"/>
<accession>A0A1T4WUC2</accession>
<keyword evidence="1" id="KW-1133">Transmembrane helix</keyword>
<keyword evidence="1" id="KW-0472">Membrane</keyword>
<dbReference type="Proteomes" id="UP000190774">
    <property type="component" value="Unassembled WGS sequence"/>
</dbReference>
<evidence type="ECO:0000313" key="2">
    <source>
        <dbReference type="EMBL" id="SKA80231.1"/>
    </source>
</evidence>